<dbReference type="InterPro" id="IPR024983">
    <property type="entry name" value="CHAT_dom"/>
</dbReference>
<evidence type="ECO:0000313" key="2">
    <source>
        <dbReference type="EMBL" id="KAF9062799.1"/>
    </source>
</evidence>
<comment type="caution">
    <text evidence="2">The sequence shown here is derived from an EMBL/GenBank/DDBJ whole genome shotgun (WGS) entry which is preliminary data.</text>
</comment>
<accession>A0A9P5PGD0</accession>
<protein>
    <submittedName>
        <fullName evidence="2">CHAT domain-containing protein</fullName>
    </submittedName>
</protein>
<dbReference type="OrthoDB" id="9991317at2759"/>
<proteinExistence type="predicted"/>
<evidence type="ECO:0000313" key="3">
    <source>
        <dbReference type="Proteomes" id="UP000772434"/>
    </source>
</evidence>
<dbReference type="AlphaFoldDB" id="A0A9P5PGD0"/>
<dbReference type="InterPro" id="IPR011990">
    <property type="entry name" value="TPR-like_helical_dom_sf"/>
</dbReference>
<dbReference type="Gene3D" id="1.25.40.10">
    <property type="entry name" value="Tetratricopeptide repeat domain"/>
    <property type="match status" value="1"/>
</dbReference>
<dbReference type="Proteomes" id="UP000772434">
    <property type="component" value="Unassembled WGS sequence"/>
</dbReference>
<dbReference type="EMBL" id="JADNRY010000162">
    <property type="protein sequence ID" value="KAF9062799.1"/>
    <property type="molecule type" value="Genomic_DNA"/>
</dbReference>
<feature type="domain" description="CHAT" evidence="1">
    <location>
        <begin position="706"/>
        <end position="986"/>
    </location>
</feature>
<dbReference type="Pfam" id="PF12770">
    <property type="entry name" value="CHAT"/>
    <property type="match status" value="1"/>
</dbReference>
<keyword evidence="3" id="KW-1185">Reference proteome</keyword>
<evidence type="ECO:0000259" key="1">
    <source>
        <dbReference type="Pfam" id="PF12770"/>
    </source>
</evidence>
<dbReference type="SUPFAM" id="SSF48452">
    <property type="entry name" value="TPR-like"/>
    <property type="match status" value="1"/>
</dbReference>
<organism evidence="2 3">
    <name type="scientific">Rhodocollybia butyracea</name>
    <dbReference type="NCBI Taxonomy" id="206335"/>
    <lineage>
        <taxon>Eukaryota</taxon>
        <taxon>Fungi</taxon>
        <taxon>Dikarya</taxon>
        <taxon>Basidiomycota</taxon>
        <taxon>Agaricomycotina</taxon>
        <taxon>Agaricomycetes</taxon>
        <taxon>Agaricomycetidae</taxon>
        <taxon>Agaricales</taxon>
        <taxon>Marasmiineae</taxon>
        <taxon>Omphalotaceae</taxon>
        <taxon>Rhodocollybia</taxon>
    </lineage>
</organism>
<name>A0A9P5PGD0_9AGAR</name>
<gene>
    <name evidence="2" type="ORF">BDP27DRAFT_1336146</name>
</gene>
<sequence>MAHPSHIASLSNLGRCLSVRFQQTGHLGDLDESVQLIQEALLLCPVGHPHRGHVLSILSTPLQSRFQETGQLEDLDNSIQLSREALLLNPVGHRKHGSSLSNLSGGLLLRFQNTGQLGDLDESVQLDQEALLLCPVGHPQHGHVLSNIIMTLQSRFQETGQLGDLDNSIQLSREALLLSPVGHSTHGSALSNLSRGLFHRFQNIGQLRDLDESVQLSQEALLLYPTGHPKQGASLGYLSLGLFLRFQQVLLLHPVGHQHHTSSLNNLSMGLNLRVEQTGNLGDLEEAVQLNREMLLLQPVGSLHHGTSLGGLSSTLYTLFKQTGHLGDLDESIQFSREALQLLPTVGHWSHGTLLNNLSMSLRDHFEQTGHLGDLDESVQLARELLLLHPVGHPDHGSSLNCLCLGLYCCFQQTGHLEDLTECVSASKESAEDIYSLVSNSLMAVSNWVEITRPYHDLSQSNLEAYITGLSLISRSLSMIPMISLQYQHLLSVIKLPGFVSDGASQAIQLGQLSLAVEMIEQGRGLLWSELRGLRTPMDRLQALDSSLVDELMQINHQLEILSTKRSMQNSVDSGAGLLYLQTDSHQDQMKVMRDPFGHSLSEKRHLLHGQGDIIEKIQKIPGFETFLGRKLFDELKPAAKHGPVIVVNCSRYRSDVLIVLEQNLPVLISLVEDFYEQAETLVEQLTEARSGLKASPKRYNHVLRATLKDLWDLLVSPVVTKLQELHIPAKSRIFWCPTSILTTLPLHAAGPILPGTRKFLPDLYISSYTPTLTALIDAFNTTKSSPQLPHLLVAGQYNESLPRTKEEIHEVLQYQKHIPTTSVEGPATKEALEKALVDHEWLHIASHGTLVPKEPFGSYFSLADHSRFTLLDIIRLNLPNATFAFLSACHTAEQSLGSVHDEVLHLAAAMQFCGFRSVVGTLWEMADVDGPDMVKDFYSHLFSDENVAQCNEIGAQARALSEAIRKMRGRKGVTLERWVNFVHIGA</sequence>
<reference evidence="2" key="1">
    <citation type="submission" date="2020-11" db="EMBL/GenBank/DDBJ databases">
        <authorList>
            <consortium name="DOE Joint Genome Institute"/>
            <person name="Ahrendt S."/>
            <person name="Riley R."/>
            <person name="Andreopoulos W."/>
            <person name="Labutti K."/>
            <person name="Pangilinan J."/>
            <person name="Ruiz-Duenas F.J."/>
            <person name="Barrasa J.M."/>
            <person name="Sanchez-Garcia M."/>
            <person name="Camarero S."/>
            <person name="Miyauchi S."/>
            <person name="Serrano A."/>
            <person name="Linde D."/>
            <person name="Babiker R."/>
            <person name="Drula E."/>
            <person name="Ayuso-Fernandez I."/>
            <person name="Pacheco R."/>
            <person name="Padilla G."/>
            <person name="Ferreira P."/>
            <person name="Barriuso J."/>
            <person name="Kellner H."/>
            <person name="Castanera R."/>
            <person name="Alfaro M."/>
            <person name="Ramirez L."/>
            <person name="Pisabarro A.G."/>
            <person name="Kuo A."/>
            <person name="Tritt A."/>
            <person name="Lipzen A."/>
            <person name="He G."/>
            <person name="Yan M."/>
            <person name="Ng V."/>
            <person name="Cullen D."/>
            <person name="Martin F."/>
            <person name="Rosso M.-N."/>
            <person name="Henrissat B."/>
            <person name="Hibbett D."/>
            <person name="Martinez A.T."/>
            <person name="Grigoriev I.V."/>
        </authorList>
    </citation>
    <scope>NUCLEOTIDE SEQUENCE</scope>
    <source>
        <strain evidence="2">AH 40177</strain>
    </source>
</reference>